<name>A0A164UP07_DAUCS</name>
<feature type="compositionally biased region" description="Basic and acidic residues" evidence="1">
    <location>
        <begin position="299"/>
        <end position="309"/>
    </location>
</feature>
<evidence type="ECO:0000256" key="1">
    <source>
        <dbReference type="SAM" id="MobiDB-lite"/>
    </source>
</evidence>
<dbReference type="AlphaFoldDB" id="A0A164UP07"/>
<accession>A0A164UP07</accession>
<keyword evidence="3" id="KW-1185">Reference proteome</keyword>
<proteinExistence type="predicted"/>
<gene>
    <name evidence="2" type="ORF">DCAR_0730113</name>
</gene>
<dbReference type="EMBL" id="CP093349">
    <property type="protein sequence ID" value="WOH10644.1"/>
    <property type="molecule type" value="Genomic_DNA"/>
</dbReference>
<evidence type="ECO:0000313" key="2">
    <source>
        <dbReference type="EMBL" id="WOH10644.1"/>
    </source>
</evidence>
<dbReference type="Gramene" id="KZM89155">
    <property type="protein sequence ID" value="KZM89155"/>
    <property type="gene ID" value="DCAR_026230"/>
</dbReference>
<sequence length="364" mass="41775">MGAQDGSRVIAAPEYCHVDFKSYFTDEFWQVPEFSQVTGPVSLASVGARNFLMHQTCFSWLSAKCSTGGVCINKILSKLLEEPHWFICHICGKDKAIVVCLSTWNTYHLLCVSKSFPQKLNMVNYTLLSDAWDFSEDDELQFSKVFWQNAMRGVFSSQRDNSYDLDYFLELEDKAWLTPTPSANLTTRKKVLLLTFYYIKGYGFVVHGLWIGELDAMGKGGVICLRNYVKADIKKEPLYNYVVGKISELPIDIIEEMKTYWFDKNGKVLDGKYLEFWIRQTLRHGVQAAPSKSDPVAASRKDDSFHEKPPLAYSQHRRGNQCGRKKALLISSQLFHLRQRRELKILDYANKYVPTSSDNNNDTN</sequence>
<reference evidence="2" key="1">
    <citation type="journal article" date="2016" name="Nat. Genet.">
        <title>A high-quality carrot genome assembly provides new insights into carotenoid accumulation and asterid genome evolution.</title>
        <authorList>
            <person name="Iorizzo M."/>
            <person name="Ellison S."/>
            <person name="Senalik D."/>
            <person name="Zeng P."/>
            <person name="Satapoomin P."/>
            <person name="Huang J."/>
            <person name="Bowman M."/>
            <person name="Iovene M."/>
            <person name="Sanseverino W."/>
            <person name="Cavagnaro P."/>
            <person name="Yildiz M."/>
            <person name="Macko-Podgorni A."/>
            <person name="Moranska E."/>
            <person name="Grzebelus E."/>
            <person name="Grzebelus D."/>
            <person name="Ashrafi H."/>
            <person name="Zheng Z."/>
            <person name="Cheng S."/>
            <person name="Spooner D."/>
            <person name="Van Deynze A."/>
            <person name="Simon P."/>
        </authorList>
    </citation>
    <scope>NUCLEOTIDE SEQUENCE</scope>
    <source>
        <tissue evidence="2">Leaf</tissue>
    </source>
</reference>
<dbReference type="Proteomes" id="UP000077755">
    <property type="component" value="Chromosome 7"/>
</dbReference>
<reference evidence="2" key="2">
    <citation type="submission" date="2022-03" db="EMBL/GenBank/DDBJ databases">
        <title>Draft title - Genomic analysis of global carrot germplasm unveils the trajectory of domestication and the origin of high carotenoid orange carrot.</title>
        <authorList>
            <person name="Iorizzo M."/>
            <person name="Ellison S."/>
            <person name="Senalik D."/>
            <person name="Macko-Podgorni A."/>
            <person name="Grzebelus D."/>
            <person name="Bostan H."/>
            <person name="Rolling W."/>
            <person name="Curaba J."/>
            <person name="Simon P."/>
        </authorList>
    </citation>
    <scope>NUCLEOTIDE SEQUENCE</scope>
    <source>
        <tissue evidence="2">Leaf</tissue>
    </source>
</reference>
<protein>
    <submittedName>
        <fullName evidence="2">Uncharacterized protein</fullName>
    </submittedName>
</protein>
<organism evidence="2 3">
    <name type="scientific">Daucus carota subsp. sativus</name>
    <name type="common">Carrot</name>
    <dbReference type="NCBI Taxonomy" id="79200"/>
    <lineage>
        <taxon>Eukaryota</taxon>
        <taxon>Viridiplantae</taxon>
        <taxon>Streptophyta</taxon>
        <taxon>Embryophyta</taxon>
        <taxon>Tracheophyta</taxon>
        <taxon>Spermatophyta</taxon>
        <taxon>Magnoliopsida</taxon>
        <taxon>eudicotyledons</taxon>
        <taxon>Gunneridae</taxon>
        <taxon>Pentapetalae</taxon>
        <taxon>asterids</taxon>
        <taxon>campanulids</taxon>
        <taxon>Apiales</taxon>
        <taxon>Apiaceae</taxon>
        <taxon>Apioideae</taxon>
        <taxon>Scandiceae</taxon>
        <taxon>Daucinae</taxon>
        <taxon>Daucus</taxon>
        <taxon>Daucus sect. Daucus</taxon>
    </lineage>
</organism>
<evidence type="ECO:0000313" key="3">
    <source>
        <dbReference type="Proteomes" id="UP000077755"/>
    </source>
</evidence>
<feature type="region of interest" description="Disordered" evidence="1">
    <location>
        <begin position="289"/>
        <end position="319"/>
    </location>
</feature>